<dbReference type="Gene3D" id="2.60.40.150">
    <property type="entry name" value="C2 domain"/>
    <property type="match status" value="1"/>
</dbReference>
<feature type="compositionally biased region" description="Low complexity" evidence="1">
    <location>
        <begin position="216"/>
        <end position="226"/>
    </location>
</feature>
<dbReference type="Pfam" id="PF00168">
    <property type="entry name" value="C2"/>
    <property type="match status" value="1"/>
</dbReference>
<dbReference type="EMBL" id="LN714481">
    <property type="protein sequence ID" value="CEL66391.1"/>
    <property type="molecule type" value="Genomic_DNA"/>
</dbReference>
<gene>
    <name evidence="3" type="ORF">BN1204_022080</name>
</gene>
<dbReference type="InterPro" id="IPR052981">
    <property type="entry name" value="Ingression_C2_domain"/>
</dbReference>
<feature type="region of interest" description="Disordered" evidence="1">
    <location>
        <begin position="207"/>
        <end position="226"/>
    </location>
</feature>
<dbReference type="PANTHER" id="PTHR47052">
    <property type="entry name" value="CONSERVED SERINE PROLINE-RICH PROTEIN (AFU_ORTHOLOGUE AFUA_2G01790)"/>
    <property type="match status" value="1"/>
</dbReference>
<name>A0A0F7UBK3_NEOCL</name>
<accession>A0A0F7UBK3</accession>
<dbReference type="PANTHER" id="PTHR47052:SF3">
    <property type="entry name" value="INGRESSION PROTEIN 1"/>
    <property type="match status" value="1"/>
</dbReference>
<dbReference type="AlphaFoldDB" id="A0A0F7UBK3"/>
<evidence type="ECO:0000313" key="3">
    <source>
        <dbReference type="EMBL" id="CEL66391.1"/>
    </source>
</evidence>
<evidence type="ECO:0000256" key="1">
    <source>
        <dbReference type="SAM" id="MobiDB-lite"/>
    </source>
</evidence>
<feature type="domain" description="C2" evidence="2">
    <location>
        <begin position="1"/>
        <end position="107"/>
    </location>
</feature>
<reference evidence="3" key="1">
    <citation type="journal article" date="2015" name="PLoS ONE">
        <title>Comprehensive Evaluation of Toxoplasma gondii VEG and Neospora caninum LIV Genomes with Tachyzoite Stage Transcriptome and Proteome Defines Novel Transcript Features.</title>
        <authorList>
            <person name="Ramaprasad A."/>
            <person name="Mourier T."/>
            <person name="Naeem R."/>
            <person name="Malas T.B."/>
            <person name="Moussa E."/>
            <person name="Panigrahi A."/>
            <person name="Vermont S.J."/>
            <person name="Otto T.D."/>
            <person name="Wastling J."/>
            <person name="Pain A."/>
        </authorList>
    </citation>
    <scope>NUCLEOTIDE SEQUENCE</scope>
    <source>
        <strain evidence="3">Liverpool</strain>
    </source>
</reference>
<dbReference type="CDD" id="cd00030">
    <property type="entry name" value="C2"/>
    <property type="match status" value="1"/>
</dbReference>
<proteinExistence type="predicted"/>
<dbReference type="PROSITE" id="PS50004">
    <property type="entry name" value="C2"/>
    <property type="match status" value="1"/>
</dbReference>
<organism evidence="3">
    <name type="scientific">Neospora caninum (strain Liverpool)</name>
    <dbReference type="NCBI Taxonomy" id="572307"/>
    <lineage>
        <taxon>Eukaryota</taxon>
        <taxon>Sar</taxon>
        <taxon>Alveolata</taxon>
        <taxon>Apicomplexa</taxon>
        <taxon>Conoidasida</taxon>
        <taxon>Coccidia</taxon>
        <taxon>Eucoccidiorida</taxon>
        <taxon>Eimeriorina</taxon>
        <taxon>Sarcocystidae</taxon>
        <taxon>Neospora</taxon>
    </lineage>
</organism>
<dbReference type="InterPro" id="IPR000008">
    <property type="entry name" value="C2_dom"/>
</dbReference>
<dbReference type="SMART" id="SM00239">
    <property type="entry name" value="C2"/>
    <property type="match status" value="1"/>
</dbReference>
<protein>
    <submittedName>
        <fullName evidence="3">Elicitor-responsive protein, putative</fullName>
    </submittedName>
</protein>
<dbReference type="SUPFAM" id="SSF49562">
    <property type="entry name" value="C2 domain (Calcium/lipid-binding domain, CaLB)"/>
    <property type="match status" value="1"/>
</dbReference>
<sequence>MSDPNQPTHITVTVHGARELHSTNLIAKMDPYCIVTMGGHTFKTNVDDHGNKTPRWNQTFKMDYAGEAQMRFKVMDKDKLTKDDYIGMADVTLAPIVYGTRLYNAEIELTRKEGKRAGYLKVTIEFDPKKKADTSSPPAATPPSAAVLHAAPATAYTPGYSPTPLQAQPMVGTPYYPPSSVTYAAAASGYAAVPPAVYPSPPASYAMPPGAPGYQPPGVYGQPPTGQPYYGYPPGYYPPR</sequence>
<dbReference type="InterPro" id="IPR035892">
    <property type="entry name" value="C2_domain_sf"/>
</dbReference>
<evidence type="ECO:0000259" key="2">
    <source>
        <dbReference type="PROSITE" id="PS50004"/>
    </source>
</evidence>